<reference evidence="7" key="1">
    <citation type="submission" date="2014-07" db="EMBL/GenBank/DDBJ databases">
        <title>Identification of a novel salt tolerance gene in wild soybean by whole-genome sequencing.</title>
        <authorList>
            <person name="Lam H.-M."/>
            <person name="Qi X."/>
            <person name="Li M.-W."/>
            <person name="Liu X."/>
            <person name="Xie M."/>
            <person name="Ni M."/>
            <person name="Xu X."/>
        </authorList>
    </citation>
    <scope>NUCLEOTIDE SEQUENCE [LARGE SCALE GENOMIC DNA]</scope>
    <source>
        <tissue evidence="7">Root</tissue>
    </source>
</reference>
<evidence type="ECO:0000256" key="2">
    <source>
        <dbReference type="ARBA" id="ARBA00022737"/>
    </source>
</evidence>
<dbReference type="EMBL" id="KN651037">
    <property type="protein sequence ID" value="KHN31565.1"/>
    <property type="molecule type" value="Genomic_DNA"/>
</dbReference>
<dbReference type="InterPro" id="IPR038408">
    <property type="entry name" value="GNK2_sf"/>
</dbReference>
<accession>A0A0B2RDX7</accession>
<evidence type="ECO:0000256" key="5">
    <source>
        <dbReference type="SAM" id="SignalP"/>
    </source>
</evidence>
<keyword evidence="7" id="KW-0808">Transferase</keyword>
<dbReference type="AlphaFoldDB" id="A0A0B2RDX7"/>
<dbReference type="Gene3D" id="3.30.430.20">
    <property type="entry name" value="Gnk2 domain, C-X8-C-X2-C motif"/>
    <property type="match status" value="4"/>
</dbReference>
<comment type="catalytic activity">
    <reaction evidence="3">
        <text>L-seryl-[protein] + ATP = O-phospho-L-seryl-[protein] + ADP + H(+)</text>
        <dbReference type="Rhea" id="RHEA:17989"/>
        <dbReference type="Rhea" id="RHEA-COMP:9863"/>
        <dbReference type="Rhea" id="RHEA-COMP:11604"/>
        <dbReference type="ChEBI" id="CHEBI:15378"/>
        <dbReference type="ChEBI" id="CHEBI:29999"/>
        <dbReference type="ChEBI" id="CHEBI:30616"/>
        <dbReference type="ChEBI" id="CHEBI:83421"/>
        <dbReference type="ChEBI" id="CHEBI:456216"/>
    </reaction>
</comment>
<gene>
    <name evidence="7" type="ORF">glysoja_029700</name>
</gene>
<protein>
    <submittedName>
        <fullName evidence="7">Cysteine-rich receptor-like protein kinase 25</fullName>
    </submittedName>
</protein>
<evidence type="ECO:0000256" key="4">
    <source>
        <dbReference type="ARBA" id="ARBA00047951"/>
    </source>
</evidence>
<keyword evidence="7" id="KW-0675">Receptor</keyword>
<organism evidence="7">
    <name type="scientific">Glycine soja</name>
    <name type="common">Wild soybean</name>
    <dbReference type="NCBI Taxonomy" id="3848"/>
    <lineage>
        <taxon>Eukaryota</taxon>
        <taxon>Viridiplantae</taxon>
        <taxon>Streptophyta</taxon>
        <taxon>Embryophyta</taxon>
        <taxon>Tracheophyta</taxon>
        <taxon>Spermatophyta</taxon>
        <taxon>Magnoliopsida</taxon>
        <taxon>eudicotyledons</taxon>
        <taxon>Gunneridae</taxon>
        <taxon>Pentapetalae</taxon>
        <taxon>rosids</taxon>
        <taxon>fabids</taxon>
        <taxon>Fabales</taxon>
        <taxon>Fabaceae</taxon>
        <taxon>Papilionoideae</taxon>
        <taxon>50 kb inversion clade</taxon>
        <taxon>NPAAA clade</taxon>
        <taxon>indigoferoid/millettioid clade</taxon>
        <taxon>Phaseoleae</taxon>
        <taxon>Glycine</taxon>
        <taxon>Glycine subgen. Soja</taxon>
    </lineage>
</organism>
<feature type="chain" id="PRO_5002075240" evidence="5">
    <location>
        <begin position="22"/>
        <end position="422"/>
    </location>
</feature>
<dbReference type="FunFam" id="3.30.430.20:FF:000012">
    <property type="entry name" value="Cysteine-rich receptor-like protein kinase 25"/>
    <property type="match status" value="1"/>
</dbReference>
<evidence type="ECO:0000256" key="1">
    <source>
        <dbReference type="ARBA" id="ARBA00022729"/>
    </source>
</evidence>
<evidence type="ECO:0000313" key="7">
    <source>
        <dbReference type="EMBL" id="KHN31565.1"/>
    </source>
</evidence>
<keyword evidence="1 5" id="KW-0732">Signal</keyword>
<keyword evidence="7" id="KW-0418">Kinase</keyword>
<name>A0A0B2RDX7_GLYSO</name>
<proteinExistence type="predicted"/>
<dbReference type="Pfam" id="PF01657">
    <property type="entry name" value="Stress-antifung"/>
    <property type="match status" value="4"/>
</dbReference>
<dbReference type="GO" id="GO:0016301">
    <property type="term" value="F:kinase activity"/>
    <property type="evidence" value="ECO:0007669"/>
    <property type="project" value="UniProtKB-KW"/>
</dbReference>
<dbReference type="PANTHER" id="PTHR32099:SF110">
    <property type="entry name" value="CYSTEINE-RICH RECEPTOR-KINASE-LIKE PROTEIN"/>
    <property type="match status" value="1"/>
</dbReference>
<dbReference type="PROSITE" id="PS51473">
    <property type="entry name" value="GNK2"/>
    <property type="match status" value="3"/>
</dbReference>
<comment type="catalytic activity">
    <reaction evidence="4">
        <text>L-threonyl-[protein] + ATP = O-phospho-L-threonyl-[protein] + ADP + H(+)</text>
        <dbReference type="Rhea" id="RHEA:46608"/>
        <dbReference type="Rhea" id="RHEA-COMP:11060"/>
        <dbReference type="Rhea" id="RHEA-COMP:11605"/>
        <dbReference type="ChEBI" id="CHEBI:15378"/>
        <dbReference type="ChEBI" id="CHEBI:30013"/>
        <dbReference type="ChEBI" id="CHEBI:30616"/>
        <dbReference type="ChEBI" id="CHEBI:61977"/>
        <dbReference type="ChEBI" id="CHEBI:456216"/>
    </reaction>
</comment>
<feature type="domain" description="Gnk2-homologous" evidence="6">
    <location>
        <begin position="339"/>
        <end position="422"/>
    </location>
</feature>
<dbReference type="PANTHER" id="PTHR32099">
    <property type="entry name" value="CYSTEINE-RICH REPEAT SECRETORY PROTEIN"/>
    <property type="match status" value="1"/>
</dbReference>
<keyword evidence="2" id="KW-0677">Repeat</keyword>
<dbReference type="CDD" id="cd23509">
    <property type="entry name" value="Gnk2-like"/>
    <property type="match status" value="3"/>
</dbReference>
<evidence type="ECO:0000259" key="6">
    <source>
        <dbReference type="PROSITE" id="PS51473"/>
    </source>
</evidence>
<dbReference type="Proteomes" id="UP000053555">
    <property type="component" value="Unassembled WGS sequence"/>
</dbReference>
<feature type="domain" description="Gnk2-homologous" evidence="6">
    <location>
        <begin position="95"/>
        <end position="200"/>
    </location>
</feature>
<sequence length="422" mass="47324">MASHKILFLFILLGFLNFATTEPQDQSSTPFYLSHACNVDNSIANSAFQFNVRSLLSSLSSNAPGDNGFYNTTVPSQNPTDSVFGLFMCRGDVDSTTPQTLSLDSSCAGVTFLLGFVNNASKMQPNEAAKDDKKFATRQTTISEFQNLYCLAQCTPDLSPLDCRSCLSKVIGNLPLFCEGQQGARVLYPSCNVRYDLYPFYRSTKRTKPPAWVPATNYPDADSQISEDPTYLNHSCPTNVTADSTFQMYLKTLLFYLSSNATNGKKYYEDNVEQTVYGLFMCRGDLPSQLCQQCVLNATQRISSVCNSVQEGIIWYSHCMLRYSNWNFFSELEESPKTDILSVTIPSTGPIPEQDFFNYTISNTIVKLAEEAGNNTERYATKSLKLTDFQTLYTLAQCTQDLSSDDCQKCLEDINRNIPWFR</sequence>
<evidence type="ECO:0000256" key="3">
    <source>
        <dbReference type="ARBA" id="ARBA00047558"/>
    </source>
</evidence>
<feature type="signal peptide" evidence="5">
    <location>
        <begin position="1"/>
        <end position="21"/>
    </location>
</feature>
<dbReference type="InterPro" id="IPR002902">
    <property type="entry name" value="GNK2"/>
</dbReference>
<feature type="domain" description="Gnk2-homologous" evidence="6">
    <location>
        <begin position="228"/>
        <end position="328"/>
    </location>
</feature>
<dbReference type="FunFam" id="3.30.430.20:FF:000013">
    <property type="entry name" value="Cysteine-rich RLK (RECEPTOR-like protein kinase) 23"/>
    <property type="match status" value="1"/>
</dbReference>